<feature type="binding site" evidence="5">
    <location>
        <position position="84"/>
    </location>
    <ligand>
        <name>phosphate</name>
        <dbReference type="ChEBI" id="CHEBI:43474"/>
    </ligand>
</feature>
<keyword evidence="3 4" id="KW-0592">Phosphate transport</keyword>
<sequence>MKNGSRLAALGGVVVAGALALSACGSDNNNGASTANVPAGDIDCAKATVNAAGSSAQKNAIEEWTKVYAQKCAGANLNYNPSGSGAGIQAFTQGQVAFAGSDSALKPEEVTAAKQRCQGGNALNLPMVVGPVAVIYNLQGVDGLQLSPETLAGIFSGKIKNWNDPAIAKENSGAKLPGDAIKPVYRADESGTTDNFTKYLKTTAPDAWQWEPAKKWPAPAGQGANKSDGVTAQVKNTAGTISYVEMSYAETNKLQTAKVKNGAGEYTELTADSASKAVAGAQVVGTGNDVALKIDYATKETGAYPIVLVTYEIACEKGLPTEQAQFVKSFLTYTSSADGQKILTNLGYAPLPASVLTKVQASVKALS</sequence>
<dbReference type="PROSITE" id="PS51257">
    <property type="entry name" value="PROKAR_LIPOPROTEIN"/>
    <property type="match status" value="1"/>
</dbReference>
<dbReference type="Proteomes" id="UP000614047">
    <property type="component" value="Unassembled WGS sequence"/>
</dbReference>
<dbReference type="EMBL" id="JADOUA010000001">
    <property type="protein sequence ID" value="MBG6093237.1"/>
    <property type="molecule type" value="Genomic_DNA"/>
</dbReference>
<feature type="signal peptide" evidence="6">
    <location>
        <begin position="1"/>
        <end position="25"/>
    </location>
</feature>
<dbReference type="GO" id="GO:0042301">
    <property type="term" value="F:phosphate ion binding"/>
    <property type="evidence" value="ECO:0007669"/>
    <property type="project" value="InterPro"/>
</dbReference>
<dbReference type="Gene3D" id="3.40.190.10">
    <property type="entry name" value="Periplasmic binding protein-like II"/>
    <property type="match status" value="2"/>
</dbReference>
<evidence type="ECO:0000256" key="2">
    <source>
        <dbReference type="ARBA" id="ARBA00022448"/>
    </source>
</evidence>
<organism evidence="8 9">
    <name type="scientific">Actinomadura viridis</name>
    <dbReference type="NCBI Taxonomy" id="58110"/>
    <lineage>
        <taxon>Bacteria</taxon>
        <taxon>Bacillati</taxon>
        <taxon>Actinomycetota</taxon>
        <taxon>Actinomycetes</taxon>
        <taxon>Streptosporangiales</taxon>
        <taxon>Thermomonosporaceae</taxon>
        <taxon>Actinomadura</taxon>
    </lineage>
</organism>
<protein>
    <recommendedName>
        <fullName evidence="4">Phosphate-binding protein</fullName>
    </recommendedName>
</protein>
<dbReference type="Pfam" id="PF12849">
    <property type="entry name" value="PBP_like_2"/>
    <property type="match status" value="1"/>
</dbReference>
<evidence type="ECO:0000256" key="3">
    <source>
        <dbReference type="ARBA" id="ARBA00022592"/>
    </source>
</evidence>
<dbReference type="GO" id="GO:0043190">
    <property type="term" value="C:ATP-binding cassette (ABC) transporter complex"/>
    <property type="evidence" value="ECO:0007669"/>
    <property type="project" value="InterPro"/>
</dbReference>
<feature type="domain" description="PBP" evidence="7">
    <location>
        <begin position="45"/>
        <end position="336"/>
    </location>
</feature>
<accession>A0A931DSP9</accession>
<dbReference type="PANTHER" id="PTHR42996:SF1">
    <property type="entry name" value="PHOSPHATE-BINDING PROTEIN PSTS"/>
    <property type="match status" value="1"/>
</dbReference>
<evidence type="ECO:0000259" key="7">
    <source>
        <dbReference type="Pfam" id="PF12849"/>
    </source>
</evidence>
<evidence type="ECO:0000256" key="5">
    <source>
        <dbReference type="PIRSR" id="PIRSR002756-1"/>
    </source>
</evidence>
<keyword evidence="6" id="KW-0732">Signal</keyword>
<dbReference type="RefSeq" id="WP_197015326.1">
    <property type="nucleotide sequence ID" value="NZ_BAABES010000015.1"/>
</dbReference>
<dbReference type="PIRSF" id="PIRSF002756">
    <property type="entry name" value="PstS"/>
    <property type="match status" value="1"/>
</dbReference>
<evidence type="ECO:0000256" key="1">
    <source>
        <dbReference type="ARBA" id="ARBA00008725"/>
    </source>
</evidence>
<name>A0A931DSP9_9ACTN</name>
<gene>
    <name evidence="8" type="ORF">IW256_007350</name>
</gene>
<feature type="binding site" evidence="5">
    <location>
        <begin position="190"/>
        <end position="192"/>
    </location>
    <ligand>
        <name>phosphate</name>
        <dbReference type="ChEBI" id="CHEBI:43474"/>
    </ligand>
</feature>
<feature type="chain" id="PRO_5039300567" description="Phosphate-binding protein" evidence="6">
    <location>
        <begin position="26"/>
        <end position="367"/>
    </location>
</feature>
<keyword evidence="2 4" id="KW-0813">Transport</keyword>
<keyword evidence="9" id="KW-1185">Reference proteome</keyword>
<dbReference type="InterPro" id="IPR050962">
    <property type="entry name" value="Phosphate-bind_PstS"/>
</dbReference>
<comment type="similarity">
    <text evidence="1 4">Belongs to the PstS family.</text>
</comment>
<dbReference type="InterPro" id="IPR024370">
    <property type="entry name" value="PBP_domain"/>
</dbReference>
<dbReference type="NCBIfam" id="TIGR00975">
    <property type="entry name" value="3a0107s03"/>
    <property type="match status" value="1"/>
</dbReference>
<evidence type="ECO:0000256" key="6">
    <source>
        <dbReference type="SAM" id="SignalP"/>
    </source>
</evidence>
<feature type="binding site" evidence="5">
    <location>
        <begin position="54"/>
        <end position="56"/>
    </location>
    <ligand>
        <name>phosphate</name>
        <dbReference type="ChEBI" id="CHEBI:43474"/>
    </ligand>
</feature>
<dbReference type="GO" id="GO:0035435">
    <property type="term" value="P:phosphate ion transmembrane transport"/>
    <property type="evidence" value="ECO:0007669"/>
    <property type="project" value="InterPro"/>
</dbReference>
<reference evidence="8" key="1">
    <citation type="submission" date="2020-11" db="EMBL/GenBank/DDBJ databases">
        <title>Sequencing the genomes of 1000 actinobacteria strains.</title>
        <authorList>
            <person name="Klenk H.-P."/>
        </authorList>
    </citation>
    <scope>NUCLEOTIDE SEQUENCE</scope>
    <source>
        <strain evidence="8">DSM 43175</strain>
    </source>
</reference>
<dbReference type="PANTHER" id="PTHR42996">
    <property type="entry name" value="PHOSPHATE-BINDING PROTEIN PSTS"/>
    <property type="match status" value="1"/>
</dbReference>
<evidence type="ECO:0000313" key="8">
    <source>
        <dbReference type="EMBL" id="MBG6093237.1"/>
    </source>
</evidence>
<proteinExistence type="inferred from homology"/>
<feature type="binding site" evidence="5">
    <location>
        <position position="102"/>
    </location>
    <ligand>
        <name>phosphate</name>
        <dbReference type="ChEBI" id="CHEBI:43474"/>
    </ligand>
</feature>
<evidence type="ECO:0000256" key="4">
    <source>
        <dbReference type="PIRNR" id="PIRNR002756"/>
    </source>
</evidence>
<dbReference type="SUPFAM" id="SSF53850">
    <property type="entry name" value="Periplasmic binding protein-like II"/>
    <property type="match status" value="1"/>
</dbReference>
<comment type="caution">
    <text evidence="8">The sequence shown here is derived from an EMBL/GenBank/DDBJ whole genome shotgun (WGS) entry which is preliminary data.</text>
</comment>
<dbReference type="CDD" id="cd13565">
    <property type="entry name" value="PBP2_PstS"/>
    <property type="match status" value="1"/>
</dbReference>
<evidence type="ECO:0000313" key="9">
    <source>
        <dbReference type="Proteomes" id="UP000614047"/>
    </source>
</evidence>
<dbReference type="InterPro" id="IPR005673">
    <property type="entry name" value="ABC_phos-bd_PstS"/>
</dbReference>
<dbReference type="AlphaFoldDB" id="A0A931DSP9"/>